<dbReference type="Proteomes" id="UP000504606">
    <property type="component" value="Unplaced"/>
</dbReference>
<keyword evidence="2" id="KW-1185">Reference proteome</keyword>
<feature type="region of interest" description="Disordered" evidence="1">
    <location>
        <begin position="1"/>
        <end position="32"/>
    </location>
</feature>
<accession>A0A9C6UC30</accession>
<feature type="compositionally biased region" description="Polar residues" evidence="1">
    <location>
        <begin position="272"/>
        <end position="287"/>
    </location>
</feature>
<feature type="compositionally biased region" description="Low complexity" evidence="1">
    <location>
        <begin position="18"/>
        <end position="28"/>
    </location>
</feature>
<dbReference type="GeneID" id="113201721"/>
<feature type="region of interest" description="Disordered" evidence="1">
    <location>
        <begin position="268"/>
        <end position="287"/>
    </location>
</feature>
<sequence>MLPPAAPPQPAPRRRLATPDAPVASAAPTAPPCPAALKACTMSTTCEHARSPEVAAPRAPLVGLAAWLWSVPEDARAHLHDALHAVAALMGEQQAAATQAEARAEQIQEEHSPPEKDRLSQAVSQAVSQAMSRAVSQAVALLGAHEQERKECCKGVEVPVPPKALETLLLATERCPGLQSVSPWSSKSIVNLDNAILTLATPSLSVKRLHENRPECPSVRPSAPLSLVAQDSTAALAAAPRAGPVRHQSLSPNPPAEALGLRASPPSLVVSRHSSGHSGWNSQEEVRSNSMTINTTQKGPHFGLYSSPHLASGILGDESNTVEDSTAGSVGTIARVSSRPSRHIGVLAVPGADESIAIVPKGPLELDRVVLVSESPCTSTGLVITEQVDSQDEVLEALLDRLPSVGSAALVAMATEGMATALVDEDVDESGSGAVVEREDNVVEDPPTITCESVNSEVSPAQLESTPLPAWRTALLEKELERRLMKMLDRTQARVHDQLVPTARKFACSVSYWMETYLLRAEDKLAARQ</sequence>
<protein>
    <submittedName>
        <fullName evidence="3">Uncharacterized protein LOC113201721</fullName>
    </submittedName>
</protein>
<name>A0A9C6UC30_FRAOC</name>
<gene>
    <name evidence="3" type="primary">LOC113201721</name>
</gene>
<feature type="compositionally biased region" description="Pro residues" evidence="1">
    <location>
        <begin position="1"/>
        <end position="11"/>
    </location>
</feature>
<reference evidence="3" key="1">
    <citation type="submission" date="2025-08" db="UniProtKB">
        <authorList>
            <consortium name="RefSeq"/>
        </authorList>
    </citation>
    <scope>IDENTIFICATION</scope>
    <source>
        <tissue evidence="3">Whole organism</tissue>
    </source>
</reference>
<evidence type="ECO:0000313" key="2">
    <source>
        <dbReference type="Proteomes" id="UP000504606"/>
    </source>
</evidence>
<evidence type="ECO:0000313" key="3">
    <source>
        <dbReference type="RefSeq" id="XP_052125158.1"/>
    </source>
</evidence>
<dbReference type="KEGG" id="foc:113201721"/>
<organism evidence="2 3">
    <name type="scientific">Frankliniella occidentalis</name>
    <name type="common">Western flower thrips</name>
    <name type="synonym">Euthrips occidentalis</name>
    <dbReference type="NCBI Taxonomy" id="133901"/>
    <lineage>
        <taxon>Eukaryota</taxon>
        <taxon>Metazoa</taxon>
        <taxon>Ecdysozoa</taxon>
        <taxon>Arthropoda</taxon>
        <taxon>Hexapoda</taxon>
        <taxon>Insecta</taxon>
        <taxon>Pterygota</taxon>
        <taxon>Neoptera</taxon>
        <taxon>Paraneoptera</taxon>
        <taxon>Thysanoptera</taxon>
        <taxon>Terebrantia</taxon>
        <taxon>Thripoidea</taxon>
        <taxon>Thripidae</taxon>
        <taxon>Frankliniella</taxon>
    </lineage>
</organism>
<evidence type="ECO:0000256" key="1">
    <source>
        <dbReference type="SAM" id="MobiDB-lite"/>
    </source>
</evidence>
<dbReference type="AlphaFoldDB" id="A0A9C6UC30"/>
<dbReference type="RefSeq" id="XP_052125158.1">
    <property type="nucleotide sequence ID" value="XM_052269198.1"/>
</dbReference>
<dbReference type="OrthoDB" id="10666561at2759"/>
<proteinExistence type="predicted"/>